<accession>A0AAE1A6G6</accession>
<organism evidence="1 2">
    <name type="scientific">Elysia crispata</name>
    <name type="common">lettuce slug</name>
    <dbReference type="NCBI Taxonomy" id="231223"/>
    <lineage>
        <taxon>Eukaryota</taxon>
        <taxon>Metazoa</taxon>
        <taxon>Spiralia</taxon>
        <taxon>Lophotrochozoa</taxon>
        <taxon>Mollusca</taxon>
        <taxon>Gastropoda</taxon>
        <taxon>Heterobranchia</taxon>
        <taxon>Euthyneura</taxon>
        <taxon>Panpulmonata</taxon>
        <taxon>Sacoglossa</taxon>
        <taxon>Placobranchoidea</taxon>
        <taxon>Plakobranchidae</taxon>
        <taxon>Elysia</taxon>
    </lineage>
</organism>
<dbReference type="AlphaFoldDB" id="A0AAE1A6G6"/>
<keyword evidence="2" id="KW-1185">Reference proteome</keyword>
<sequence>MSLTILSVTSVTSLSPVRVNNLNTQSLRSKLSCSELHILHSLLGLWDSQTFPDIHNDLLRFESIPLSHCPLDTLGHCPAPLVSAGPTKTTTLFQVGRDLGDLEVKSGTVQALYLQGQRSGDPEARWCTHPRDADGEIRWTQTARAIIE</sequence>
<dbReference type="Proteomes" id="UP001283361">
    <property type="component" value="Unassembled WGS sequence"/>
</dbReference>
<reference evidence="1" key="1">
    <citation type="journal article" date="2023" name="G3 (Bethesda)">
        <title>A reference genome for the long-term kleptoplast-retaining sea slug Elysia crispata morphotype clarki.</title>
        <authorList>
            <person name="Eastman K.E."/>
            <person name="Pendleton A.L."/>
            <person name="Shaikh M.A."/>
            <person name="Suttiyut T."/>
            <person name="Ogas R."/>
            <person name="Tomko P."/>
            <person name="Gavelis G."/>
            <person name="Widhalm J.R."/>
            <person name="Wisecaver J.H."/>
        </authorList>
    </citation>
    <scope>NUCLEOTIDE SEQUENCE</scope>
    <source>
        <strain evidence="1">ECLA1</strain>
    </source>
</reference>
<protein>
    <submittedName>
        <fullName evidence="1">Uncharacterized protein</fullName>
    </submittedName>
</protein>
<proteinExistence type="predicted"/>
<dbReference type="EMBL" id="JAWDGP010002538">
    <property type="protein sequence ID" value="KAK3782105.1"/>
    <property type="molecule type" value="Genomic_DNA"/>
</dbReference>
<comment type="caution">
    <text evidence="1">The sequence shown here is derived from an EMBL/GenBank/DDBJ whole genome shotgun (WGS) entry which is preliminary data.</text>
</comment>
<evidence type="ECO:0000313" key="1">
    <source>
        <dbReference type="EMBL" id="KAK3782105.1"/>
    </source>
</evidence>
<gene>
    <name evidence="1" type="ORF">RRG08_052369</name>
</gene>
<name>A0AAE1A6G6_9GAST</name>
<evidence type="ECO:0000313" key="2">
    <source>
        <dbReference type="Proteomes" id="UP001283361"/>
    </source>
</evidence>